<evidence type="ECO:0000313" key="6">
    <source>
        <dbReference type="Proteomes" id="UP001139179"/>
    </source>
</evidence>
<protein>
    <submittedName>
        <fullName evidence="5">TRAP transporter substrate-binding protein</fullName>
    </submittedName>
</protein>
<sequence>MSKKYRKFRYIPLFTLLFLILSACGTNNEEVTTEGETPPSQDSSGEMVIQLATVEPDGHTVTEGAYKFKELLEEKSEGTITVEVFPNQQLGSMREQTEMTQMGSIQMSIAPVSTVGSFVEELQILELPFLFTEEDTMWDVLNNEPGQQLLDTMASADLKGLGLWAGGFKQMTSNIEPIKSPENLKNLNIRVIPSDSLIAQYEAWEANPTPIDFAELYTSLQQGVVDAQENPLITILKQKYYEVQNYLTLTNHAYQFHVMMANDQWFTNLDSDIQELILEAEKEAREFSTQMNQDLNESNLQELIDSGMEVNTLDDEGIQEFQTKSLPLYERAIDTEQKETILTSIQEALAELE</sequence>
<accession>A0A9X2IPZ8</accession>
<dbReference type="PROSITE" id="PS51257">
    <property type="entry name" value="PROKAR_LIPOPROTEIN"/>
    <property type="match status" value="1"/>
</dbReference>
<evidence type="ECO:0000256" key="3">
    <source>
        <dbReference type="ARBA" id="ARBA00022729"/>
    </source>
</evidence>
<evidence type="ECO:0000256" key="2">
    <source>
        <dbReference type="ARBA" id="ARBA00022448"/>
    </source>
</evidence>
<dbReference type="GO" id="GO:0030288">
    <property type="term" value="C:outer membrane-bounded periplasmic space"/>
    <property type="evidence" value="ECO:0007669"/>
    <property type="project" value="InterPro"/>
</dbReference>
<dbReference type="GO" id="GO:0055085">
    <property type="term" value="P:transmembrane transport"/>
    <property type="evidence" value="ECO:0007669"/>
    <property type="project" value="InterPro"/>
</dbReference>
<keyword evidence="2" id="KW-0813">Transport</keyword>
<evidence type="ECO:0000313" key="5">
    <source>
        <dbReference type="EMBL" id="MCM3715371.1"/>
    </source>
</evidence>
<dbReference type="NCBIfam" id="NF037995">
    <property type="entry name" value="TRAP_S1"/>
    <property type="match status" value="1"/>
</dbReference>
<comment type="caution">
    <text evidence="5">The sequence shown here is derived from an EMBL/GenBank/DDBJ whole genome shotgun (WGS) entry which is preliminary data.</text>
</comment>
<dbReference type="Pfam" id="PF03480">
    <property type="entry name" value="DctP"/>
    <property type="match status" value="1"/>
</dbReference>
<dbReference type="RefSeq" id="WP_251224124.1">
    <property type="nucleotide sequence ID" value="NZ_JAMBOL010000014.1"/>
</dbReference>
<feature type="signal peptide" evidence="4">
    <location>
        <begin position="1"/>
        <end position="25"/>
    </location>
</feature>
<dbReference type="AlphaFoldDB" id="A0A9X2IPZ8"/>
<reference evidence="5" key="1">
    <citation type="submission" date="2022-05" db="EMBL/GenBank/DDBJ databases">
        <title>Comparative Genomics of Spacecraft Associated Microbes.</title>
        <authorList>
            <person name="Tran M.T."/>
            <person name="Wright A."/>
            <person name="Seuylemezian A."/>
            <person name="Eisen J."/>
            <person name="Coil D."/>
        </authorList>
    </citation>
    <scope>NUCLEOTIDE SEQUENCE</scope>
    <source>
        <strain evidence="5">214.1.1</strain>
    </source>
</reference>
<keyword evidence="6" id="KW-1185">Reference proteome</keyword>
<evidence type="ECO:0000256" key="1">
    <source>
        <dbReference type="ARBA" id="ARBA00009023"/>
    </source>
</evidence>
<name>A0A9X2IPZ8_9BACI</name>
<dbReference type="PIRSF" id="PIRSF006470">
    <property type="entry name" value="DctB"/>
    <property type="match status" value="1"/>
</dbReference>
<dbReference type="InterPro" id="IPR018389">
    <property type="entry name" value="DctP_fam"/>
</dbReference>
<dbReference type="EMBL" id="JAMBOL010000014">
    <property type="protein sequence ID" value="MCM3715371.1"/>
    <property type="molecule type" value="Genomic_DNA"/>
</dbReference>
<dbReference type="CDD" id="cd13603">
    <property type="entry name" value="PBP2_TRAP_Siap_TeaA_like"/>
    <property type="match status" value="1"/>
</dbReference>
<dbReference type="PANTHER" id="PTHR33376:SF7">
    <property type="entry name" value="C4-DICARBOXYLATE-BINDING PROTEIN DCTB"/>
    <property type="match status" value="1"/>
</dbReference>
<evidence type="ECO:0000256" key="4">
    <source>
        <dbReference type="SAM" id="SignalP"/>
    </source>
</evidence>
<proteinExistence type="inferred from homology"/>
<dbReference type="NCBIfam" id="TIGR00787">
    <property type="entry name" value="dctP"/>
    <property type="match status" value="1"/>
</dbReference>
<dbReference type="PANTHER" id="PTHR33376">
    <property type="match status" value="1"/>
</dbReference>
<organism evidence="5 6">
    <name type="scientific">Halalkalibacter oceani</name>
    <dbReference type="NCBI Taxonomy" id="1653776"/>
    <lineage>
        <taxon>Bacteria</taxon>
        <taxon>Bacillati</taxon>
        <taxon>Bacillota</taxon>
        <taxon>Bacilli</taxon>
        <taxon>Bacillales</taxon>
        <taxon>Bacillaceae</taxon>
        <taxon>Halalkalibacter</taxon>
    </lineage>
</organism>
<comment type="similarity">
    <text evidence="1">Belongs to the bacterial solute-binding protein 7 family.</text>
</comment>
<dbReference type="InterPro" id="IPR004682">
    <property type="entry name" value="TRAP_DctP"/>
</dbReference>
<gene>
    <name evidence="5" type="ORF">M3202_14965</name>
</gene>
<dbReference type="Proteomes" id="UP001139179">
    <property type="component" value="Unassembled WGS sequence"/>
</dbReference>
<dbReference type="InterPro" id="IPR038404">
    <property type="entry name" value="TRAP_DctP_sf"/>
</dbReference>
<feature type="chain" id="PRO_5040882014" evidence="4">
    <location>
        <begin position="26"/>
        <end position="353"/>
    </location>
</feature>
<keyword evidence="3 4" id="KW-0732">Signal</keyword>
<dbReference type="Gene3D" id="3.40.190.170">
    <property type="entry name" value="Bacterial extracellular solute-binding protein, family 7"/>
    <property type="match status" value="1"/>
</dbReference>